<organism evidence="2 3">
    <name type="scientific">Brevundimonas goettingensis</name>
    <dbReference type="NCBI Taxonomy" id="2774190"/>
    <lineage>
        <taxon>Bacteria</taxon>
        <taxon>Pseudomonadati</taxon>
        <taxon>Pseudomonadota</taxon>
        <taxon>Alphaproteobacteria</taxon>
        <taxon>Caulobacterales</taxon>
        <taxon>Caulobacteraceae</taxon>
        <taxon>Brevundimonas</taxon>
    </lineage>
</organism>
<dbReference type="PROSITE" id="PS50234">
    <property type="entry name" value="VWFA"/>
    <property type="match status" value="1"/>
</dbReference>
<evidence type="ECO:0000313" key="3">
    <source>
        <dbReference type="Proteomes" id="UP000663918"/>
    </source>
</evidence>
<dbReference type="SMART" id="SM00327">
    <property type="entry name" value="VWA"/>
    <property type="match status" value="1"/>
</dbReference>
<evidence type="ECO:0000313" key="2">
    <source>
        <dbReference type="EMBL" id="QTC90813.1"/>
    </source>
</evidence>
<dbReference type="Proteomes" id="UP000663918">
    <property type="component" value="Chromosome"/>
</dbReference>
<name>A0A975BZC7_9CAUL</name>
<dbReference type="InterPro" id="IPR002035">
    <property type="entry name" value="VWF_A"/>
</dbReference>
<gene>
    <name evidence="2" type="ORF">IFJ75_16490</name>
</gene>
<proteinExistence type="predicted"/>
<dbReference type="Pfam" id="PF13519">
    <property type="entry name" value="VWA_2"/>
    <property type="match status" value="1"/>
</dbReference>
<reference evidence="2" key="1">
    <citation type="submission" date="2020-09" db="EMBL/GenBank/DDBJ databases">
        <title>Brevundimonas sp. LVF2 isolated from a puddle in Goettingen, Germany.</title>
        <authorList>
            <person name="Friedrich I."/>
            <person name="Klassen A."/>
            <person name="Hannes N."/>
            <person name="Schneider D."/>
            <person name="Hertel R."/>
            <person name="Daniel R."/>
        </authorList>
    </citation>
    <scope>NUCLEOTIDE SEQUENCE</scope>
    <source>
        <strain evidence="2">LVF2</strain>
    </source>
</reference>
<evidence type="ECO:0000259" key="1">
    <source>
        <dbReference type="PROSITE" id="PS50234"/>
    </source>
</evidence>
<sequence>MTAVSGLKWAACGSALSLVLALGGCERKAADEDAIHLEGGSAAARAYVAGFTTKDPATCFREVGLRQPELKGRPGGLGPRVAPTRVIVMIDGSGSMAGRMGGRTKLELAREAALGFVEGLPASVQTSLLVFGQEGNNRADGKAASCSAIDVLAPMSADRGPLRSALGQVRAVGWTPLAAGLDRAEALLAASATPGEQVIYVVSDGEETCGGDPVAVARRINGGRTRAIVNVIGFNLPSGEAAKLAAVARAGGGGFVNLSNEAELARVTAEVKESIRQTDNEVATSITTTDNNVATSLAVTDADTCISIMATDEETAMIIDLTDRETAGRPVSFKEEAKALLKARHDAMRARLAAYRARLTGAEAAAKRDIDSAAEAVR</sequence>
<dbReference type="KEGG" id="bgoe:IFJ75_16490"/>
<dbReference type="Gene3D" id="3.40.50.410">
    <property type="entry name" value="von Willebrand factor, type A domain"/>
    <property type="match status" value="1"/>
</dbReference>
<accession>A0A975BZC7</accession>
<feature type="domain" description="VWFA" evidence="1">
    <location>
        <begin position="85"/>
        <end position="271"/>
    </location>
</feature>
<dbReference type="AlphaFoldDB" id="A0A975BZC7"/>
<dbReference type="EMBL" id="CP062222">
    <property type="protein sequence ID" value="QTC90813.1"/>
    <property type="molecule type" value="Genomic_DNA"/>
</dbReference>
<dbReference type="SUPFAM" id="SSF53300">
    <property type="entry name" value="vWA-like"/>
    <property type="match status" value="1"/>
</dbReference>
<dbReference type="InterPro" id="IPR036465">
    <property type="entry name" value="vWFA_dom_sf"/>
</dbReference>
<keyword evidence="3" id="KW-1185">Reference proteome</keyword>
<protein>
    <submittedName>
        <fullName evidence="2">VWA domain-containing protein</fullName>
    </submittedName>
</protein>